<dbReference type="InterPro" id="IPR011606">
    <property type="entry name" value="Brnchd-chn_aa_trnsp_permease"/>
</dbReference>
<feature type="transmembrane region" description="Helical" evidence="8">
    <location>
        <begin position="38"/>
        <end position="58"/>
    </location>
</feature>
<gene>
    <name evidence="9" type="ORF">GGQ74_000293</name>
</gene>
<evidence type="ECO:0000256" key="5">
    <source>
        <dbReference type="ARBA" id="ARBA00022692"/>
    </source>
</evidence>
<evidence type="ECO:0000256" key="7">
    <source>
        <dbReference type="ARBA" id="ARBA00023136"/>
    </source>
</evidence>
<evidence type="ECO:0000256" key="3">
    <source>
        <dbReference type="ARBA" id="ARBA00022448"/>
    </source>
</evidence>
<evidence type="ECO:0000256" key="6">
    <source>
        <dbReference type="ARBA" id="ARBA00022989"/>
    </source>
</evidence>
<feature type="transmembrane region" description="Helical" evidence="8">
    <location>
        <begin position="126"/>
        <end position="147"/>
    </location>
</feature>
<evidence type="ECO:0000256" key="2">
    <source>
        <dbReference type="ARBA" id="ARBA00010735"/>
    </source>
</evidence>
<evidence type="ECO:0000256" key="8">
    <source>
        <dbReference type="SAM" id="Phobius"/>
    </source>
</evidence>
<reference evidence="9 10" key="1">
    <citation type="submission" date="2020-03" db="EMBL/GenBank/DDBJ databases">
        <title>Genomic Encyclopedia of Type Strains, Phase IV (KMG-IV): sequencing the most valuable type-strain genomes for metagenomic binning, comparative biology and taxonomic classification.</title>
        <authorList>
            <person name="Goeker M."/>
        </authorList>
    </citation>
    <scope>NUCLEOTIDE SEQUENCE [LARGE SCALE GENOMIC DNA]</scope>
    <source>
        <strain evidence="9 10">DSM 24233</strain>
    </source>
</reference>
<keyword evidence="3" id="KW-0813">Transport</keyword>
<comment type="caution">
    <text evidence="9">The sequence shown here is derived from an EMBL/GenBank/DDBJ whole genome shotgun (WGS) entry which is preliminary data.</text>
</comment>
<dbReference type="EMBL" id="JAATJA010000001">
    <property type="protein sequence ID" value="NJB66653.1"/>
    <property type="molecule type" value="Genomic_DNA"/>
</dbReference>
<dbReference type="GO" id="GO:0005886">
    <property type="term" value="C:plasma membrane"/>
    <property type="evidence" value="ECO:0007669"/>
    <property type="project" value="UniProtKB-SubCell"/>
</dbReference>
<feature type="transmembrane region" description="Helical" evidence="8">
    <location>
        <begin position="184"/>
        <end position="201"/>
    </location>
</feature>
<evidence type="ECO:0000313" key="9">
    <source>
        <dbReference type="EMBL" id="NJB66653.1"/>
    </source>
</evidence>
<evidence type="ECO:0000256" key="1">
    <source>
        <dbReference type="ARBA" id="ARBA00004651"/>
    </source>
</evidence>
<keyword evidence="5 8" id="KW-0812">Transmembrane</keyword>
<comment type="subcellular location">
    <subcellularLocation>
        <location evidence="1">Cell membrane</location>
        <topology evidence="1">Multi-pass membrane protein</topology>
    </subcellularLocation>
</comment>
<dbReference type="Proteomes" id="UP000580856">
    <property type="component" value="Unassembled WGS sequence"/>
</dbReference>
<feature type="transmembrane region" description="Helical" evidence="8">
    <location>
        <begin position="12"/>
        <end position="32"/>
    </location>
</feature>
<accession>A0A846QKE6</accession>
<evidence type="ECO:0000256" key="4">
    <source>
        <dbReference type="ARBA" id="ARBA00022475"/>
    </source>
</evidence>
<proteinExistence type="inferred from homology"/>
<sequence length="232" mass="24467">MMKKGFVDGIRATLPVSASVAAYGSVLGVLAAHKGVAWGVLMLMNVMVFAGSSQFVMLDMWNAPLPYAEMALAVLVVNMRYLLAGASLEPLFRESSVARKLMSAHLVTDESWAVTMVAWKRGEATVPYLVGGGLCVLTAWCAGTMVGEAFGSIVDNPEALALDFAFTAVFTALAVSLWRGRSDALPWIVALAVSIISAQALPGKWYIVVGAVAGALVAMLMPEKEEGAHATD</sequence>
<organism evidence="9 10">
    <name type="scientific">Desulfobaculum xiamenense</name>
    <dbReference type="NCBI Taxonomy" id="995050"/>
    <lineage>
        <taxon>Bacteria</taxon>
        <taxon>Pseudomonadati</taxon>
        <taxon>Thermodesulfobacteriota</taxon>
        <taxon>Desulfovibrionia</taxon>
        <taxon>Desulfovibrionales</taxon>
        <taxon>Desulfovibrionaceae</taxon>
        <taxon>Desulfobaculum</taxon>
    </lineage>
</organism>
<dbReference type="PANTHER" id="PTHR34979">
    <property type="entry name" value="INNER MEMBRANE PROTEIN YGAZ"/>
    <property type="match status" value="1"/>
</dbReference>
<comment type="similarity">
    <text evidence="2">Belongs to the AzlC family.</text>
</comment>
<dbReference type="PANTHER" id="PTHR34979:SF1">
    <property type="entry name" value="INNER MEMBRANE PROTEIN YGAZ"/>
    <property type="match status" value="1"/>
</dbReference>
<dbReference type="GO" id="GO:1903785">
    <property type="term" value="P:L-valine transmembrane transport"/>
    <property type="evidence" value="ECO:0007669"/>
    <property type="project" value="TreeGrafter"/>
</dbReference>
<keyword evidence="6 8" id="KW-1133">Transmembrane helix</keyword>
<dbReference type="RefSeq" id="WP_209280048.1">
    <property type="nucleotide sequence ID" value="NZ_JAATJA010000001.1"/>
</dbReference>
<keyword evidence="7 8" id="KW-0472">Membrane</keyword>
<dbReference type="AlphaFoldDB" id="A0A846QKE6"/>
<feature type="transmembrane region" description="Helical" evidence="8">
    <location>
        <begin position="159"/>
        <end position="178"/>
    </location>
</feature>
<keyword evidence="4" id="KW-1003">Cell membrane</keyword>
<keyword evidence="10" id="KW-1185">Reference proteome</keyword>
<name>A0A846QKE6_9BACT</name>
<protein>
    <submittedName>
        <fullName evidence="9">4-azaleucine resistance transporter AzlC</fullName>
    </submittedName>
</protein>
<evidence type="ECO:0000313" key="10">
    <source>
        <dbReference type="Proteomes" id="UP000580856"/>
    </source>
</evidence>
<dbReference type="Pfam" id="PF03591">
    <property type="entry name" value="AzlC"/>
    <property type="match status" value="1"/>
</dbReference>